<dbReference type="Pfam" id="PF14602">
    <property type="entry name" value="Hexapep_2"/>
    <property type="match status" value="1"/>
</dbReference>
<dbReference type="InterPro" id="IPR051159">
    <property type="entry name" value="Hexapeptide_acetyltransf"/>
</dbReference>
<dbReference type="GO" id="GO:0016746">
    <property type="term" value="F:acyltransferase activity"/>
    <property type="evidence" value="ECO:0007669"/>
    <property type="project" value="UniProtKB-KW"/>
</dbReference>
<dbReference type="Pfam" id="PF00132">
    <property type="entry name" value="Hexapep"/>
    <property type="match status" value="1"/>
</dbReference>
<protein>
    <submittedName>
        <fullName evidence="2">Acyltransferase</fullName>
    </submittedName>
</protein>
<keyword evidence="1" id="KW-1133">Transmembrane helix</keyword>
<name>A0AA94Y9Y7_9BACE</name>
<dbReference type="InterPro" id="IPR001451">
    <property type="entry name" value="Hexapep"/>
</dbReference>
<dbReference type="PANTHER" id="PTHR23416">
    <property type="entry name" value="SIALIC ACID SYNTHASE-RELATED"/>
    <property type="match status" value="1"/>
</dbReference>
<keyword evidence="1" id="KW-0472">Membrane</keyword>
<organism evidence="2 3">
    <name type="scientific">Bacteroides caccae</name>
    <dbReference type="NCBI Taxonomy" id="47678"/>
    <lineage>
        <taxon>Bacteria</taxon>
        <taxon>Pseudomonadati</taxon>
        <taxon>Bacteroidota</taxon>
        <taxon>Bacteroidia</taxon>
        <taxon>Bacteroidales</taxon>
        <taxon>Bacteroidaceae</taxon>
        <taxon>Bacteroides</taxon>
    </lineage>
</organism>
<dbReference type="RefSeq" id="WP_221648041.1">
    <property type="nucleotide sequence ID" value="NZ_CAXKYF010000007.1"/>
</dbReference>
<dbReference type="Gene3D" id="2.160.10.10">
    <property type="entry name" value="Hexapeptide repeat proteins"/>
    <property type="match status" value="1"/>
</dbReference>
<gene>
    <name evidence="2" type="ORF">NXW23_21570</name>
</gene>
<accession>A0AA94Y9Y7</accession>
<keyword evidence="2" id="KW-0808">Transferase</keyword>
<dbReference type="AlphaFoldDB" id="A0AA94Y9Y7"/>
<keyword evidence="2" id="KW-0012">Acyltransferase</keyword>
<dbReference type="EMBL" id="CP103166">
    <property type="protein sequence ID" value="UVQ96821.1"/>
    <property type="molecule type" value="Genomic_DNA"/>
</dbReference>
<keyword evidence="1" id="KW-0812">Transmembrane</keyword>
<evidence type="ECO:0000313" key="2">
    <source>
        <dbReference type="EMBL" id="UVQ96821.1"/>
    </source>
</evidence>
<evidence type="ECO:0000313" key="3">
    <source>
        <dbReference type="Proteomes" id="UP001060260"/>
    </source>
</evidence>
<dbReference type="Proteomes" id="UP001060260">
    <property type="component" value="Chromosome"/>
</dbReference>
<proteinExistence type="predicted"/>
<dbReference type="CDD" id="cd04647">
    <property type="entry name" value="LbH_MAT_like"/>
    <property type="match status" value="1"/>
</dbReference>
<dbReference type="SUPFAM" id="SSF51161">
    <property type="entry name" value="Trimeric LpxA-like enzymes"/>
    <property type="match status" value="1"/>
</dbReference>
<sequence>MSLVKKIYYSPFGYLISIGLYMLGKVVPKIMVYGQYNSIQQKFMKGTRISSSAYITEKSKLDIGDNVWVNHNARIDASGGVKIGDGCQIGYGAMILSHSSHMAIRLNGSQYIKKDISERIGYIHKPVEIGAYTFIGGGAAVMPGVKIGKGCVVGVNSVVTKDVLDYTIVAGVPAKVIGCTLETDKKFFCNPIVLENYYDKSVLQEY</sequence>
<reference evidence="2" key="1">
    <citation type="submission" date="2022-08" db="EMBL/GenBank/DDBJ databases">
        <title>Genome Sequencing of Bacteroides fragilis Group Isolates with Nanopore Technology.</title>
        <authorList>
            <person name="Tisza M.J."/>
            <person name="Smith D."/>
            <person name="Dekker J.P."/>
        </authorList>
    </citation>
    <scope>NUCLEOTIDE SEQUENCE</scope>
    <source>
        <strain evidence="2">BFG-474</strain>
    </source>
</reference>
<dbReference type="InterPro" id="IPR011004">
    <property type="entry name" value="Trimer_LpxA-like_sf"/>
</dbReference>
<feature type="transmembrane region" description="Helical" evidence="1">
    <location>
        <begin position="12"/>
        <end position="34"/>
    </location>
</feature>
<evidence type="ECO:0000256" key="1">
    <source>
        <dbReference type="SAM" id="Phobius"/>
    </source>
</evidence>